<reference evidence="4" key="1">
    <citation type="journal article" date="2021" name="Proc. Natl. Acad. Sci. U.S.A.">
        <title>Three genomes in the algal genus Volvox reveal the fate of a haploid sex-determining region after a transition to homothallism.</title>
        <authorList>
            <person name="Yamamoto K."/>
            <person name="Hamaji T."/>
            <person name="Kawai-Toyooka H."/>
            <person name="Matsuzaki R."/>
            <person name="Takahashi F."/>
            <person name="Nishimura Y."/>
            <person name="Kawachi M."/>
            <person name="Noguchi H."/>
            <person name="Minakuchi Y."/>
            <person name="Umen J.G."/>
            <person name="Toyoda A."/>
            <person name="Nozaki H."/>
        </authorList>
    </citation>
    <scope>NUCLEOTIDE SEQUENCE</scope>
    <source>
        <strain evidence="4">NIES-3786</strain>
    </source>
</reference>
<feature type="non-terminal residue" evidence="4">
    <location>
        <position position="284"/>
    </location>
</feature>
<feature type="region of interest" description="Disordered" evidence="1">
    <location>
        <begin position="89"/>
        <end position="112"/>
    </location>
</feature>
<comment type="caution">
    <text evidence="4">The sequence shown here is derived from an EMBL/GenBank/DDBJ whole genome shotgun (WGS) entry which is preliminary data.</text>
</comment>
<evidence type="ECO:0000256" key="1">
    <source>
        <dbReference type="SAM" id="MobiDB-lite"/>
    </source>
</evidence>
<dbReference type="Pfam" id="PF00581">
    <property type="entry name" value="Rhodanese"/>
    <property type="match status" value="1"/>
</dbReference>
<dbReference type="InterPro" id="IPR036873">
    <property type="entry name" value="Rhodanese-like_dom_sf"/>
</dbReference>
<dbReference type="OrthoDB" id="496335at2759"/>
<gene>
    <name evidence="4" type="ORF">Vretifemale_4688</name>
</gene>
<dbReference type="EMBL" id="BNCP01000006">
    <property type="protein sequence ID" value="GIL74771.1"/>
    <property type="molecule type" value="Genomic_DNA"/>
</dbReference>
<feature type="transmembrane region" description="Helical" evidence="2">
    <location>
        <begin position="12"/>
        <end position="37"/>
    </location>
</feature>
<feature type="domain" description="Rhodanese" evidence="3">
    <location>
        <begin position="147"/>
        <end position="282"/>
    </location>
</feature>
<keyword evidence="2" id="KW-0472">Membrane</keyword>
<dbReference type="PANTHER" id="PTHR44920:SF2">
    <property type="entry name" value="RHODANESE DOMAIN-CONTAINING PROTEIN"/>
    <property type="match status" value="1"/>
</dbReference>
<dbReference type="SUPFAM" id="SSF52821">
    <property type="entry name" value="Rhodanese/Cell cycle control phosphatase"/>
    <property type="match status" value="1"/>
</dbReference>
<dbReference type="Proteomes" id="UP000747110">
    <property type="component" value="Unassembled WGS sequence"/>
</dbReference>
<evidence type="ECO:0000313" key="4">
    <source>
        <dbReference type="EMBL" id="GIL74771.1"/>
    </source>
</evidence>
<dbReference type="PANTHER" id="PTHR44920">
    <property type="entry name" value="RHODANESE-LIKE DOMAIN-CONTAINING PROTEIN 14, CHLOROPLASTIC-RELATED"/>
    <property type="match status" value="1"/>
</dbReference>
<keyword evidence="2" id="KW-0812">Transmembrane</keyword>
<sequence length="284" mass="31085">AGAHSRYLHLRLIVCYSCTASAHNLVVLVVITLSATISQTFGISKTKSNNMASLGQLQKNSSSQLIRFTTHVPHRQACRSVRRPVLAVHAQQQQEQEQQQVQERSGPTGLNVGKYRPTSPAGWAEMAAVLRQANVKVVAPQELPWLKERGAVLIDIRPGESYAEGHLPGAANASFYQPIQGWTPWQVARRAGYALFGISQGTEANPHFLAEVRELVADPGSTPVVLYCNLGGSLEPTKNDKNGQQTRSMVAAYELVKGGFRNVSVLKGGYADWIAKDREIEVFE</sequence>
<keyword evidence="2" id="KW-1133">Transmembrane helix</keyword>
<dbReference type="GO" id="GO:0009507">
    <property type="term" value="C:chloroplast"/>
    <property type="evidence" value="ECO:0007669"/>
    <property type="project" value="TreeGrafter"/>
</dbReference>
<evidence type="ECO:0000256" key="2">
    <source>
        <dbReference type="SAM" id="Phobius"/>
    </source>
</evidence>
<keyword evidence="5" id="KW-1185">Reference proteome</keyword>
<evidence type="ECO:0000313" key="5">
    <source>
        <dbReference type="Proteomes" id="UP000747110"/>
    </source>
</evidence>
<dbReference type="InterPro" id="IPR043186">
    <property type="entry name" value="Str14"/>
</dbReference>
<accession>A0A8J4C3H0</accession>
<proteinExistence type="predicted"/>
<feature type="compositionally biased region" description="Low complexity" evidence="1">
    <location>
        <begin position="91"/>
        <end position="103"/>
    </location>
</feature>
<dbReference type="SMART" id="SM00450">
    <property type="entry name" value="RHOD"/>
    <property type="match status" value="1"/>
</dbReference>
<dbReference type="Gene3D" id="3.40.250.10">
    <property type="entry name" value="Rhodanese-like domain"/>
    <property type="match status" value="1"/>
</dbReference>
<organism evidence="4 5">
    <name type="scientific">Volvox reticuliferus</name>
    <dbReference type="NCBI Taxonomy" id="1737510"/>
    <lineage>
        <taxon>Eukaryota</taxon>
        <taxon>Viridiplantae</taxon>
        <taxon>Chlorophyta</taxon>
        <taxon>core chlorophytes</taxon>
        <taxon>Chlorophyceae</taxon>
        <taxon>CS clade</taxon>
        <taxon>Chlamydomonadales</taxon>
        <taxon>Volvocaceae</taxon>
        <taxon>Volvox</taxon>
    </lineage>
</organism>
<dbReference type="CDD" id="cd00158">
    <property type="entry name" value="RHOD"/>
    <property type="match status" value="1"/>
</dbReference>
<name>A0A8J4C3H0_9CHLO</name>
<dbReference type="InterPro" id="IPR001763">
    <property type="entry name" value="Rhodanese-like_dom"/>
</dbReference>
<dbReference type="AlphaFoldDB" id="A0A8J4C3H0"/>
<protein>
    <recommendedName>
        <fullName evidence="3">Rhodanese domain-containing protein</fullName>
    </recommendedName>
</protein>
<evidence type="ECO:0000259" key="3">
    <source>
        <dbReference type="PROSITE" id="PS50206"/>
    </source>
</evidence>
<dbReference type="PROSITE" id="PS50206">
    <property type="entry name" value="RHODANESE_3"/>
    <property type="match status" value="1"/>
</dbReference>